<dbReference type="Pfam" id="PF13561">
    <property type="entry name" value="adh_short_C2"/>
    <property type="match status" value="1"/>
</dbReference>
<dbReference type="RefSeq" id="WP_238727082.1">
    <property type="nucleotide sequence ID" value="NZ_JAHQCX010000012.1"/>
</dbReference>
<protein>
    <submittedName>
        <fullName evidence="3">SDR family oxidoreductase</fullName>
    </submittedName>
</protein>
<dbReference type="Gene3D" id="3.40.50.720">
    <property type="entry name" value="NAD(P)-binding Rossmann-like Domain"/>
    <property type="match status" value="1"/>
</dbReference>
<comment type="caution">
    <text evidence="3">The sequence shown here is derived from an EMBL/GenBank/DDBJ whole genome shotgun (WGS) entry which is preliminary data.</text>
</comment>
<organism evidence="3 4">
    <name type="scientific">Diplocloster modestus</name>
    <dbReference type="NCBI Taxonomy" id="2850322"/>
    <lineage>
        <taxon>Bacteria</taxon>
        <taxon>Bacillati</taxon>
        <taxon>Bacillota</taxon>
        <taxon>Clostridia</taxon>
        <taxon>Lachnospirales</taxon>
        <taxon>Lachnospiraceae</taxon>
        <taxon>Diplocloster</taxon>
    </lineage>
</organism>
<dbReference type="InterPro" id="IPR002347">
    <property type="entry name" value="SDR_fam"/>
</dbReference>
<dbReference type="EMBL" id="JAHQCX010000012">
    <property type="protein sequence ID" value="MBU9727664.1"/>
    <property type="molecule type" value="Genomic_DNA"/>
</dbReference>
<evidence type="ECO:0000313" key="3">
    <source>
        <dbReference type="EMBL" id="MBU9727664.1"/>
    </source>
</evidence>
<evidence type="ECO:0000256" key="1">
    <source>
        <dbReference type="ARBA" id="ARBA00006484"/>
    </source>
</evidence>
<dbReference type="PRINTS" id="PR00081">
    <property type="entry name" value="GDHRDH"/>
</dbReference>
<dbReference type="Proteomes" id="UP001314681">
    <property type="component" value="Unassembled WGS sequence"/>
</dbReference>
<dbReference type="PANTHER" id="PTHR42760">
    <property type="entry name" value="SHORT-CHAIN DEHYDROGENASES/REDUCTASES FAMILY MEMBER"/>
    <property type="match status" value="1"/>
</dbReference>
<dbReference type="SUPFAM" id="SSF51735">
    <property type="entry name" value="NAD(P)-binding Rossmann-fold domains"/>
    <property type="match status" value="1"/>
</dbReference>
<comment type="similarity">
    <text evidence="1">Belongs to the short-chain dehydrogenases/reductases (SDR) family.</text>
</comment>
<accession>A0ABS6KAW6</accession>
<dbReference type="InterPro" id="IPR036291">
    <property type="entry name" value="NAD(P)-bd_dom_sf"/>
</dbReference>
<gene>
    <name evidence="3" type="ORF">KTH90_16765</name>
</gene>
<keyword evidence="4" id="KW-1185">Reference proteome</keyword>
<sequence length="279" mass="29962">MLTTNHVTSLFDMNGRIALVTGGVQGLGWQAGEALSEAGATVILTSRNERKAQAAADKLQAQTGNPCRGLSLEVSDENSWKSAMNTIQIKYQKLDVLVNNAGGRKVTVSPSSSFCDPAMDFLDERPLEEWQYSLDVMLTGVFLGCRAASPIMKKQGYGKIVNIASIDGIRGRDLRLYQNTGLSPTVPDYMACKGAVINFTRGIAVVLAPYGIRVNCLSPGGFKRSQPQAFIDSYSYETPLGCMGDDAKDLKGAVLFACAPASDYMVGHNLVIDGGFTAW</sequence>
<evidence type="ECO:0000313" key="4">
    <source>
        <dbReference type="Proteomes" id="UP001314681"/>
    </source>
</evidence>
<keyword evidence="2" id="KW-0560">Oxidoreductase</keyword>
<name>A0ABS6KAW6_9FIRM</name>
<reference evidence="3 4" key="1">
    <citation type="submission" date="2021-06" db="EMBL/GenBank/DDBJ databases">
        <title>Description of novel taxa of the family Lachnospiraceae.</title>
        <authorList>
            <person name="Chaplin A.V."/>
            <person name="Sokolova S.R."/>
            <person name="Pikina A.P."/>
            <person name="Korzhanova M."/>
            <person name="Belova V."/>
            <person name="Korostin D."/>
            <person name="Efimov B.A."/>
        </authorList>
    </citation>
    <scope>NUCLEOTIDE SEQUENCE [LARGE SCALE GENOMIC DNA]</scope>
    <source>
        <strain evidence="3 4">ASD4241</strain>
    </source>
</reference>
<dbReference type="PRINTS" id="PR00080">
    <property type="entry name" value="SDRFAMILY"/>
</dbReference>
<dbReference type="PANTHER" id="PTHR42760:SF115">
    <property type="entry name" value="3-OXOACYL-[ACYL-CARRIER-PROTEIN] REDUCTASE FABG"/>
    <property type="match status" value="1"/>
</dbReference>
<proteinExistence type="inferred from homology"/>
<evidence type="ECO:0000256" key="2">
    <source>
        <dbReference type="ARBA" id="ARBA00023002"/>
    </source>
</evidence>